<feature type="region of interest" description="Disordered" evidence="1">
    <location>
        <begin position="29"/>
        <end position="62"/>
    </location>
</feature>
<feature type="compositionally biased region" description="Basic and acidic residues" evidence="1">
    <location>
        <begin position="48"/>
        <end position="62"/>
    </location>
</feature>
<reference evidence="2 3" key="1">
    <citation type="submission" date="2021-06" db="EMBL/GenBank/DDBJ databases">
        <title>Caerostris extrusa draft genome.</title>
        <authorList>
            <person name="Kono N."/>
            <person name="Arakawa K."/>
        </authorList>
    </citation>
    <scope>NUCLEOTIDE SEQUENCE [LARGE SCALE GENOMIC DNA]</scope>
</reference>
<organism evidence="2 3">
    <name type="scientific">Caerostris extrusa</name>
    <name type="common">Bark spider</name>
    <name type="synonym">Caerostris bankana</name>
    <dbReference type="NCBI Taxonomy" id="172846"/>
    <lineage>
        <taxon>Eukaryota</taxon>
        <taxon>Metazoa</taxon>
        <taxon>Ecdysozoa</taxon>
        <taxon>Arthropoda</taxon>
        <taxon>Chelicerata</taxon>
        <taxon>Arachnida</taxon>
        <taxon>Araneae</taxon>
        <taxon>Araneomorphae</taxon>
        <taxon>Entelegynae</taxon>
        <taxon>Araneoidea</taxon>
        <taxon>Araneidae</taxon>
        <taxon>Caerostris</taxon>
    </lineage>
</organism>
<sequence>MILRKKKKANISRPMSVLIESRLSLTEEAEGSEHLEITGSLPPPSSSSKERTHSPPPTGKRETRLLFPVLFTSQCSSDRSRQQTFFFLLHCLTFSVMC</sequence>
<keyword evidence="3" id="KW-1185">Reference proteome</keyword>
<protein>
    <submittedName>
        <fullName evidence="2">Uncharacterized protein</fullName>
    </submittedName>
</protein>
<evidence type="ECO:0000256" key="1">
    <source>
        <dbReference type="SAM" id="MobiDB-lite"/>
    </source>
</evidence>
<comment type="caution">
    <text evidence="2">The sequence shown here is derived from an EMBL/GenBank/DDBJ whole genome shotgun (WGS) entry which is preliminary data.</text>
</comment>
<dbReference type="EMBL" id="BPLR01004575">
    <property type="protein sequence ID" value="GIX95902.1"/>
    <property type="molecule type" value="Genomic_DNA"/>
</dbReference>
<evidence type="ECO:0000313" key="3">
    <source>
        <dbReference type="Proteomes" id="UP001054945"/>
    </source>
</evidence>
<gene>
    <name evidence="2" type="ORF">CEXT_805121</name>
</gene>
<proteinExistence type="predicted"/>
<name>A0AAV4PEZ7_CAEEX</name>
<dbReference type="Proteomes" id="UP001054945">
    <property type="component" value="Unassembled WGS sequence"/>
</dbReference>
<accession>A0AAV4PEZ7</accession>
<evidence type="ECO:0000313" key="2">
    <source>
        <dbReference type="EMBL" id="GIX95902.1"/>
    </source>
</evidence>
<dbReference type="AlphaFoldDB" id="A0AAV4PEZ7"/>